<name>A0AAD2ZB14_YEREN</name>
<reference evidence="2" key="1">
    <citation type="submission" date="2023-02" db="EMBL/GenBank/DDBJ databases">
        <authorList>
            <person name="Ashton P.M."/>
            <person name="Dallman T."/>
            <person name="Nair S."/>
            <person name="De Pinna E."/>
            <person name="Peters T."/>
            <person name="Grant K."/>
        </authorList>
    </citation>
    <scope>NUCLEOTIDE SEQUENCE</scope>
    <source>
        <strain evidence="2">01103883</strain>
    </source>
</reference>
<evidence type="ECO:0000313" key="3">
    <source>
        <dbReference type="Proteomes" id="UP001182355"/>
    </source>
</evidence>
<organism evidence="2 3">
    <name type="scientific">Yersinia enterocolitica</name>
    <dbReference type="NCBI Taxonomy" id="630"/>
    <lineage>
        <taxon>Bacteria</taxon>
        <taxon>Pseudomonadati</taxon>
        <taxon>Pseudomonadota</taxon>
        <taxon>Gammaproteobacteria</taxon>
        <taxon>Enterobacterales</taxon>
        <taxon>Yersiniaceae</taxon>
        <taxon>Yersinia</taxon>
    </lineage>
</organism>
<dbReference type="AlphaFoldDB" id="A0AAD2ZB14"/>
<dbReference type="EMBL" id="ABNAVX010000058">
    <property type="protein sequence ID" value="ELI8104604.1"/>
    <property type="molecule type" value="Genomic_DNA"/>
</dbReference>
<proteinExistence type="predicted"/>
<comment type="caution">
    <text evidence="2">The sequence shown here is derived from an EMBL/GenBank/DDBJ whole genome shotgun (WGS) entry which is preliminary data.</text>
</comment>
<evidence type="ECO:0000256" key="1">
    <source>
        <dbReference type="SAM" id="Coils"/>
    </source>
</evidence>
<dbReference type="Proteomes" id="UP001182355">
    <property type="component" value="Unassembled WGS sequence"/>
</dbReference>
<feature type="coiled-coil region" evidence="1">
    <location>
        <begin position="62"/>
        <end position="117"/>
    </location>
</feature>
<protein>
    <recommendedName>
        <fullName evidence="4">Phage protein</fullName>
    </recommendedName>
</protein>
<sequence>MNNLEELFIANAELAAELLQHMADNEIDSDYFAVVTDSPNCGREVQSEHSVTEVALMAAGIIEQLIAQLEAAQKERDALKMKLSDAGCLLVEWKQRVEQSERRANTLEAELSVANEKLKGEQVPVEYQYRYHNHGTGCGEWCRVLTKERYEELQREHAGDNDFAFRMLFTAPQKPINIDASVIRDANRYRFLRDEDSWGEDSDSWVWETKTGLISWENLCDVRLDDFDAAIDARMAASDIPPFNVIKSGFTVEGNADEK</sequence>
<evidence type="ECO:0008006" key="4">
    <source>
        <dbReference type="Google" id="ProtNLM"/>
    </source>
</evidence>
<gene>
    <name evidence="2" type="ORF">RSF11_004383</name>
</gene>
<keyword evidence="1" id="KW-0175">Coiled coil</keyword>
<evidence type="ECO:0000313" key="2">
    <source>
        <dbReference type="EMBL" id="ELI8104604.1"/>
    </source>
</evidence>
<accession>A0AAD2ZB14</accession>